<keyword evidence="3" id="KW-1185">Reference proteome</keyword>
<accession>A0A3L8RSB2</accession>
<name>A0A3L8RSB2_CHLGU</name>
<gene>
    <name evidence="2" type="ORF">DV515_00016658</name>
</gene>
<reference evidence="2 3" key="1">
    <citation type="journal article" date="2018" name="Proc. R. Soc. B">
        <title>A non-coding region near Follistatin controls head colour polymorphism in the Gouldian finch.</title>
        <authorList>
            <person name="Toomey M.B."/>
            <person name="Marques C.I."/>
            <person name="Andrade P."/>
            <person name="Araujo P.M."/>
            <person name="Sabatino S."/>
            <person name="Gazda M.A."/>
            <person name="Afonso S."/>
            <person name="Lopes R.J."/>
            <person name="Corbo J.C."/>
            <person name="Carneiro M."/>
        </authorList>
    </citation>
    <scope>NUCLEOTIDE SEQUENCE [LARGE SCALE GENOMIC DNA]</scope>
    <source>
        <strain evidence="2">Red01</strain>
        <tissue evidence="2">Muscle</tissue>
    </source>
</reference>
<proteinExistence type="predicted"/>
<comment type="caution">
    <text evidence="2">The sequence shown here is derived from an EMBL/GenBank/DDBJ whole genome shotgun (WGS) entry which is preliminary data.</text>
</comment>
<protein>
    <submittedName>
        <fullName evidence="2">Uncharacterized protein</fullName>
    </submittedName>
</protein>
<evidence type="ECO:0000313" key="2">
    <source>
        <dbReference type="EMBL" id="RLV82429.1"/>
    </source>
</evidence>
<sequence>MGRIQHQAGKDVTAPNKLPESPAQGHLGSGSEMGANILVVLPMSDKPFWVLGIKMELGALQREEQETMGSETHWLDSR</sequence>
<organism evidence="2 3">
    <name type="scientific">Chloebia gouldiae</name>
    <name type="common">Gouldian finch</name>
    <name type="synonym">Erythrura gouldiae</name>
    <dbReference type="NCBI Taxonomy" id="44316"/>
    <lineage>
        <taxon>Eukaryota</taxon>
        <taxon>Metazoa</taxon>
        <taxon>Chordata</taxon>
        <taxon>Craniata</taxon>
        <taxon>Vertebrata</taxon>
        <taxon>Euteleostomi</taxon>
        <taxon>Archelosauria</taxon>
        <taxon>Archosauria</taxon>
        <taxon>Dinosauria</taxon>
        <taxon>Saurischia</taxon>
        <taxon>Theropoda</taxon>
        <taxon>Coelurosauria</taxon>
        <taxon>Aves</taxon>
        <taxon>Neognathae</taxon>
        <taxon>Neoaves</taxon>
        <taxon>Telluraves</taxon>
        <taxon>Australaves</taxon>
        <taxon>Passeriformes</taxon>
        <taxon>Passeroidea</taxon>
        <taxon>Passeridae</taxon>
        <taxon>Chloebia</taxon>
    </lineage>
</organism>
<dbReference type="AlphaFoldDB" id="A0A3L8RSB2"/>
<dbReference type="EMBL" id="QUSF01000390">
    <property type="protein sequence ID" value="RLV82429.1"/>
    <property type="molecule type" value="Genomic_DNA"/>
</dbReference>
<evidence type="ECO:0000313" key="3">
    <source>
        <dbReference type="Proteomes" id="UP000276834"/>
    </source>
</evidence>
<dbReference type="Proteomes" id="UP000276834">
    <property type="component" value="Unassembled WGS sequence"/>
</dbReference>
<evidence type="ECO:0000256" key="1">
    <source>
        <dbReference type="SAM" id="MobiDB-lite"/>
    </source>
</evidence>
<feature type="region of interest" description="Disordered" evidence="1">
    <location>
        <begin position="1"/>
        <end position="31"/>
    </location>
</feature>